<reference evidence="3" key="1">
    <citation type="journal article" date="2019" name="Int. J. Syst. Evol. Microbiol.">
        <title>The Global Catalogue of Microorganisms (GCM) 10K type strain sequencing project: providing services to taxonomists for standard genome sequencing and annotation.</title>
        <authorList>
            <consortium name="The Broad Institute Genomics Platform"/>
            <consortium name="The Broad Institute Genome Sequencing Center for Infectious Disease"/>
            <person name="Wu L."/>
            <person name="Ma J."/>
        </authorList>
    </citation>
    <scope>NUCLEOTIDE SEQUENCE [LARGE SCALE GENOMIC DNA]</scope>
    <source>
        <strain evidence="3">CGMCC 1.5362</strain>
    </source>
</reference>
<keyword evidence="1" id="KW-0812">Transmembrane</keyword>
<keyword evidence="1" id="KW-1133">Transmembrane helix</keyword>
<accession>A0ABQ2FCD0</accession>
<organism evidence="2 3">
    <name type="scientific">Ornithinimicrobium pekingense</name>
    <dbReference type="NCBI Taxonomy" id="384677"/>
    <lineage>
        <taxon>Bacteria</taxon>
        <taxon>Bacillati</taxon>
        <taxon>Actinomycetota</taxon>
        <taxon>Actinomycetes</taxon>
        <taxon>Micrococcales</taxon>
        <taxon>Ornithinimicrobiaceae</taxon>
        <taxon>Ornithinimicrobium</taxon>
    </lineage>
</organism>
<proteinExistence type="predicted"/>
<evidence type="ECO:0000313" key="2">
    <source>
        <dbReference type="EMBL" id="GGK79641.1"/>
    </source>
</evidence>
<dbReference type="Proteomes" id="UP000662111">
    <property type="component" value="Unassembled WGS sequence"/>
</dbReference>
<keyword evidence="3" id="KW-1185">Reference proteome</keyword>
<comment type="caution">
    <text evidence="2">The sequence shown here is derived from an EMBL/GenBank/DDBJ whole genome shotgun (WGS) entry which is preliminary data.</text>
</comment>
<dbReference type="EMBL" id="BMLB01000007">
    <property type="protein sequence ID" value="GGK79641.1"/>
    <property type="molecule type" value="Genomic_DNA"/>
</dbReference>
<dbReference type="RefSeq" id="WP_022922281.1">
    <property type="nucleotide sequence ID" value="NZ_BMLB01000007.1"/>
</dbReference>
<feature type="transmembrane region" description="Helical" evidence="1">
    <location>
        <begin position="6"/>
        <end position="28"/>
    </location>
</feature>
<sequence>MFGLPATTTAIMVGVLGFWVVYTLVFYFTTGGWSVEDVDKDTGEVTR</sequence>
<gene>
    <name evidence="2" type="ORF">GCM10011509_30220</name>
</gene>
<evidence type="ECO:0000313" key="3">
    <source>
        <dbReference type="Proteomes" id="UP000662111"/>
    </source>
</evidence>
<protein>
    <submittedName>
        <fullName evidence="2">Uncharacterized protein</fullName>
    </submittedName>
</protein>
<evidence type="ECO:0000256" key="1">
    <source>
        <dbReference type="SAM" id="Phobius"/>
    </source>
</evidence>
<name>A0ABQ2FCD0_9MICO</name>
<keyword evidence="1" id="KW-0472">Membrane</keyword>